<evidence type="ECO:0000313" key="4">
    <source>
        <dbReference type="EMBL" id="RDW87862.1"/>
    </source>
</evidence>
<proteinExistence type="predicted"/>
<keyword evidence="2" id="KW-0067">ATP-binding</keyword>
<dbReference type="Pfam" id="PF00069">
    <property type="entry name" value="Pkinase"/>
    <property type="match status" value="1"/>
</dbReference>
<protein>
    <recommendedName>
        <fullName evidence="3">Protein kinase domain-containing protein</fullName>
    </recommendedName>
</protein>
<evidence type="ECO:0000313" key="5">
    <source>
        <dbReference type="Proteomes" id="UP000256328"/>
    </source>
</evidence>
<name>A0A3D8SNK4_9HELO</name>
<dbReference type="InterPro" id="IPR000719">
    <property type="entry name" value="Prot_kinase_dom"/>
</dbReference>
<comment type="caution">
    <text evidence="4">The sequence shown here is derived from an EMBL/GenBank/DDBJ whole genome shotgun (WGS) entry which is preliminary data.</text>
</comment>
<evidence type="ECO:0000259" key="3">
    <source>
        <dbReference type="PROSITE" id="PS50011"/>
    </source>
</evidence>
<dbReference type="SMART" id="SM00220">
    <property type="entry name" value="S_TKc"/>
    <property type="match status" value="1"/>
</dbReference>
<gene>
    <name evidence="4" type="ORF">BP5796_03556</name>
</gene>
<dbReference type="AlphaFoldDB" id="A0A3D8SNK4"/>
<evidence type="ECO:0000256" key="1">
    <source>
        <dbReference type="ARBA" id="ARBA00022741"/>
    </source>
</evidence>
<dbReference type="GO" id="GO:0005737">
    <property type="term" value="C:cytoplasm"/>
    <property type="evidence" value="ECO:0007669"/>
    <property type="project" value="TreeGrafter"/>
</dbReference>
<dbReference type="OrthoDB" id="6513151at2759"/>
<sequence length="365" mass="41445">MSTSEVLLEARHQHHVFAVKSSTGLSNVVQNLLRPKMQTIEGLEPEDSNHVHLPSQPSQQLINNKYGKRKENISYGHSGIISLSQRTDNTGKSHFYATRKYQRRVEESSRAYRKRVTTAFCISSCLRHHNVLSPLELFQNKDGTFCEVSPFCVGGDLEALIFQARKLGSQEADCYFKQLVQGVDYLHSSGVAHQDLNPKSLLLTENGVLKITNFRFADCFRQSWEAEDQMKRSSTRSGSIHYIAPEVFVEKKFDPRPVDMWAVGLLYMTMRTGKLLWRFAAEGGDEHYDKYLGDRKALWGYRPIENLRNEHCRTVMQSLLDPSPTARLTAAQVLGSLWCLEMELCDAARSEFASSSETSQSPNTV</sequence>
<accession>A0A3D8SNK4</accession>
<dbReference type="InterPro" id="IPR011009">
    <property type="entry name" value="Kinase-like_dom_sf"/>
</dbReference>
<dbReference type="Gene3D" id="1.10.510.10">
    <property type="entry name" value="Transferase(Phosphotransferase) domain 1"/>
    <property type="match status" value="1"/>
</dbReference>
<organism evidence="4 5">
    <name type="scientific">Coleophoma crateriformis</name>
    <dbReference type="NCBI Taxonomy" id="565419"/>
    <lineage>
        <taxon>Eukaryota</taxon>
        <taxon>Fungi</taxon>
        <taxon>Dikarya</taxon>
        <taxon>Ascomycota</taxon>
        <taxon>Pezizomycotina</taxon>
        <taxon>Leotiomycetes</taxon>
        <taxon>Helotiales</taxon>
        <taxon>Dermateaceae</taxon>
        <taxon>Coleophoma</taxon>
    </lineage>
</organism>
<dbReference type="Proteomes" id="UP000256328">
    <property type="component" value="Unassembled WGS sequence"/>
</dbReference>
<dbReference type="GO" id="GO:0035556">
    <property type="term" value="P:intracellular signal transduction"/>
    <property type="evidence" value="ECO:0007669"/>
    <property type="project" value="TreeGrafter"/>
</dbReference>
<evidence type="ECO:0000256" key="2">
    <source>
        <dbReference type="ARBA" id="ARBA00022840"/>
    </source>
</evidence>
<keyword evidence="1" id="KW-0547">Nucleotide-binding</keyword>
<reference evidence="4 5" key="1">
    <citation type="journal article" date="2018" name="IMA Fungus">
        <title>IMA Genome-F 9: Draft genome sequence of Annulohypoxylon stygium, Aspergillus mulundensis, Berkeleyomyces basicola (syn. Thielaviopsis basicola), Ceratocystis smalleyi, two Cercospora beticola strains, Coleophoma cylindrospora, Fusarium fracticaudum, Phialophora cf. hyalina, and Morchella septimelata.</title>
        <authorList>
            <person name="Wingfield B.D."/>
            <person name="Bills G.F."/>
            <person name="Dong Y."/>
            <person name="Huang W."/>
            <person name="Nel W.J."/>
            <person name="Swalarsk-Parry B.S."/>
            <person name="Vaghefi N."/>
            <person name="Wilken P.M."/>
            <person name="An Z."/>
            <person name="de Beer Z.W."/>
            <person name="De Vos L."/>
            <person name="Chen L."/>
            <person name="Duong T.A."/>
            <person name="Gao Y."/>
            <person name="Hammerbacher A."/>
            <person name="Kikkert J.R."/>
            <person name="Li Y."/>
            <person name="Li H."/>
            <person name="Li K."/>
            <person name="Li Q."/>
            <person name="Liu X."/>
            <person name="Ma X."/>
            <person name="Naidoo K."/>
            <person name="Pethybridge S.J."/>
            <person name="Sun J."/>
            <person name="Steenkamp E.T."/>
            <person name="van der Nest M.A."/>
            <person name="van Wyk S."/>
            <person name="Wingfield M.J."/>
            <person name="Xiong C."/>
            <person name="Yue Q."/>
            <person name="Zhang X."/>
        </authorList>
    </citation>
    <scope>NUCLEOTIDE SEQUENCE [LARGE SCALE GENOMIC DNA]</scope>
    <source>
        <strain evidence="4 5">BP5796</strain>
    </source>
</reference>
<dbReference type="PANTHER" id="PTHR24346:SF30">
    <property type="entry name" value="MATERNAL EMBRYONIC LEUCINE ZIPPER KINASE"/>
    <property type="match status" value="1"/>
</dbReference>
<dbReference type="GO" id="GO:0005524">
    <property type="term" value="F:ATP binding"/>
    <property type="evidence" value="ECO:0007669"/>
    <property type="project" value="UniProtKB-KW"/>
</dbReference>
<dbReference type="PROSITE" id="PS50011">
    <property type="entry name" value="PROTEIN_KINASE_DOM"/>
    <property type="match status" value="1"/>
</dbReference>
<dbReference type="GO" id="GO:0004674">
    <property type="term" value="F:protein serine/threonine kinase activity"/>
    <property type="evidence" value="ECO:0007669"/>
    <property type="project" value="TreeGrafter"/>
</dbReference>
<keyword evidence="5" id="KW-1185">Reference proteome</keyword>
<dbReference type="PANTHER" id="PTHR24346">
    <property type="entry name" value="MAP/MICROTUBULE AFFINITY-REGULATING KINASE"/>
    <property type="match status" value="1"/>
</dbReference>
<dbReference type="SUPFAM" id="SSF56112">
    <property type="entry name" value="Protein kinase-like (PK-like)"/>
    <property type="match status" value="1"/>
</dbReference>
<feature type="domain" description="Protein kinase" evidence="3">
    <location>
        <begin position="67"/>
        <end position="339"/>
    </location>
</feature>
<dbReference type="EMBL" id="PDLN01000004">
    <property type="protein sequence ID" value="RDW87862.1"/>
    <property type="molecule type" value="Genomic_DNA"/>
</dbReference>